<dbReference type="SUPFAM" id="SSF56300">
    <property type="entry name" value="Metallo-dependent phosphatases"/>
    <property type="match status" value="1"/>
</dbReference>
<gene>
    <name evidence="4" type="ORF">K3152_10195</name>
</gene>
<dbReference type="InterPro" id="IPR051158">
    <property type="entry name" value="Metallophosphoesterase_sf"/>
</dbReference>
<dbReference type="PANTHER" id="PTHR31302">
    <property type="entry name" value="TRANSMEMBRANE PROTEIN WITH METALLOPHOSPHOESTERASE DOMAIN-RELATED"/>
    <property type="match status" value="1"/>
</dbReference>
<sequence>MGLAALVAVLAGLLVLALGYSNARADPIVREAYVPVTGWPQGEAPIKVLALSDVHVAGPDMPPSRVERIAGQLNALSPDLILLSGDLISEKRTATKLYNEEEVAAPFATFQARFGMVVAPGNHDHWVDLGAMVTALEGHGITVLRNEAVKRGPLLIGAVDDDYTGHDDVPATFAALGELGEGPAVVVSHTPDIVPDLPRAVAAVFAGHTHCGQISLPVIGPISTLSRYGDRFACGMIRDSGQTVFVGAGLGTSILPLRFGAPPDVWLVTLGPPR</sequence>
<dbReference type="PANTHER" id="PTHR31302:SF31">
    <property type="entry name" value="PHOSPHODIESTERASE YAEI"/>
    <property type="match status" value="1"/>
</dbReference>
<dbReference type="EMBL" id="JAIGNK010000003">
    <property type="protein sequence ID" value="MBX7458615.1"/>
    <property type="molecule type" value="Genomic_DNA"/>
</dbReference>
<evidence type="ECO:0000259" key="3">
    <source>
        <dbReference type="Pfam" id="PF00149"/>
    </source>
</evidence>
<dbReference type="Gene3D" id="3.60.21.10">
    <property type="match status" value="1"/>
</dbReference>
<accession>A0ABS7IYH8</accession>
<dbReference type="InterPro" id="IPR004843">
    <property type="entry name" value="Calcineurin-like_PHP"/>
</dbReference>
<reference evidence="4 5" key="1">
    <citation type="submission" date="2021-08" db="EMBL/GenBank/DDBJ databases">
        <title>Comparative Genomics Analysis of the Genus Qipengyuania Reveals Extensive Genetic Diversity and Metabolic Versatility, Including the Description of Fifteen Novel Species.</title>
        <authorList>
            <person name="Liu Y."/>
        </authorList>
    </citation>
    <scope>NUCLEOTIDE SEQUENCE [LARGE SCALE GENOMIC DNA]</scope>
    <source>
        <strain evidence="4 5">1NDH17</strain>
    </source>
</reference>
<evidence type="ECO:0000256" key="2">
    <source>
        <dbReference type="ARBA" id="ARBA00022801"/>
    </source>
</evidence>
<comment type="caution">
    <text evidence="4">The sequence shown here is derived from an EMBL/GenBank/DDBJ whole genome shotgun (WGS) entry which is preliminary data.</text>
</comment>
<organism evidence="4 5">
    <name type="scientific">Qipengyuania polymorpha</name>
    <dbReference type="NCBI Taxonomy" id="2867234"/>
    <lineage>
        <taxon>Bacteria</taxon>
        <taxon>Pseudomonadati</taxon>
        <taxon>Pseudomonadota</taxon>
        <taxon>Alphaproteobacteria</taxon>
        <taxon>Sphingomonadales</taxon>
        <taxon>Erythrobacteraceae</taxon>
        <taxon>Qipengyuania</taxon>
    </lineage>
</organism>
<proteinExistence type="predicted"/>
<name>A0ABS7IYH8_9SPHN</name>
<evidence type="ECO:0000313" key="5">
    <source>
        <dbReference type="Proteomes" id="UP000783253"/>
    </source>
</evidence>
<dbReference type="Proteomes" id="UP000783253">
    <property type="component" value="Unassembled WGS sequence"/>
</dbReference>
<feature type="domain" description="Calcineurin-like phosphoesterase" evidence="3">
    <location>
        <begin position="46"/>
        <end position="211"/>
    </location>
</feature>
<dbReference type="Pfam" id="PF00149">
    <property type="entry name" value="Metallophos"/>
    <property type="match status" value="1"/>
</dbReference>
<evidence type="ECO:0000313" key="4">
    <source>
        <dbReference type="EMBL" id="MBX7458615.1"/>
    </source>
</evidence>
<evidence type="ECO:0000256" key="1">
    <source>
        <dbReference type="ARBA" id="ARBA00022723"/>
    </source>
</evidence>
<keyword evidence="5" id="KW-1185">Reference proteome</keyword>
<keyword evidence="1" id="KW-0479">Metal-binding</keyword>
<dbReference type="InterPro" id="IPR029052">
    <property type="entry name" value="Metallo-depent_PP-like"/>
</dbReference>
<keyword evidence="2" id="KW-0378">Hydrolase</keyword>
<protein>
    <submittedName>
        <fullName evidence="4">Metallophosphoesterase</fullName>
    </submittedName>
</protein>